<dbReference type="Proteomes" id="UP000298030">
    <property type="component" value="Unassembled WGS sequence"/>
</dbReference>
<accession>A0A4Y7SCW7</accession>
<evidence type="ECO:0000313" key="2">
    <source>
        <dbReference type="Proteomes" id="UP000298030"/>
    </source>
</evidence>
<protein>
    <submittedName>
        <fullName evidence="1">Uncharacterized protein</fullName>
    </submittedName>
</protein>
<gene>
    <name evidence="1" type="ORF">FA13DRAFT_1719550</name>
</gene>
<dbReference type="EMBL" id="QPFP01000230">
    <property type="protein sequence ID" value="TEB18736.1"/>
    <property type="molecule type" value="Genomic_DNA"/>
</dbReference>
<comment type="caution">
    <text evidence="1">The sequence shown here is derived from an EMBL/GenBank/DDBJ whole genome shotgun (WGS) entry which is preliminary data.</text>
</comment>
<keyword evidence="2" id="KW-1185">Reference proteome</keyword>
<proteinExistence type="predicted"/>
<evidence type="ECO:0000313" key="1">
    <source>
        <dbReference type="EMBL" id="TEB18736.1"/>
    </source>
</evidence>
<dbReference type="AlphaFoldDB" id="A0A4Y7SCW7"/>
<reference evidence="1 2" key="1">
    <citation type="journal article" date="2019" name="Nat. Ecol. Evol.">
        <title>Megaphylogeny resolves global patterns of mushroom evolution.</title>
        <authorList>
            <person name="Varga T."/>
            <person name="Krizsan K."/>
            <person name="Foldi C."/>
            <person name="Dima B."/>
            <person name="Sanchez-Garcia M."/>
            <person name="Sanchez-Ramirez S."/>
            <person name="Szollosi G.J."/>
            <person name="Szarkandi J.G."/>
            <person name="Papp V."/>
            <person name="Albert L."/>
            <person name="Andreopoulos W."/>
            <person name="Angelini C."/>
            <person name="Antonin V."/>
            <person name="Barry K.W."/>
            <person name="Bougher N.L."/>
            <person name="Buchanan P."/>
            <person name="Buyck B."/>
            <person name="Bense V."/>
            <person name="Catcheside P."/>
            <person name="Chovatia M."/>
            <person name="Cooper J."/>
            <person name="Damon W."/>
            <person name="Desjardin D."/>
            <person name="Finy P."/>
            <person name="Geml J."/>
            <person name="Haridas S."/>
            <person name="Hughes K."/>
            <person name="Justo A."/>
            <person name="Karasinski D."/>
            <person name="Kautmanova I."/>
            <person name="Kiss B."/>
            <person name="Kocsube S."/>
            <person name="Kotiranta H."/>
            <person name="LaButti K.M."/>
            <person name="Lechner B.E."/>
            <person name="Liimatainen K."/>
            <person name="Lipzen A."/>
            <person name="Lukacs Z."/>
            <person name="Mihaltcheva S."/>
            <person name="Morgado L.N."/>
            <person name="Niskanen T."/>
            <person name="Noordeloos M.E."/>
            <person name="Ohm R.A."/>
            <person name="Ortiz-Santana B."/>
            <person name="Ovrebo C."/>
            <person name="Racz N."/>
            <person name="Riley R."/>
            <person name="Savchenko A."/>
            <person name="Shiryaev A."/>
            <person name="Soop K."/>
            <person name="Spirin V."/>
            <person name="Szebenyi C."/>
            <person name="Tomsovsky M."/>
            <person name="Tulloss R.E."/>
            <person name="Uehling J."/>
            <person name="Grigoriev I.V."/>
            <person name="Vagvolgyi C."/>
            <person name="Papp T."/>
            <person name="Martin F.M."/>
            <person name="Miettinen O."/>
            <person name="Hibbett D.S."/>
            <person name="Nagy L.G."/>
        </authorList>
    </citation>
    <scope>NUCLEOTIDE SEQUENCE [LARGE SCALE GENOMIC DNA]</scope>
    <source>
        <strain evidence="1 2">FP101781</strain>
    </source>
</reference>
<organism evidence="1 2">
    <name type="scientific">Coprinellus micaceus</name>
    <name type="common">Glistening ink-cap mushroom</name>
    <name type="synonym">Coprinus micaceus</name>
    <dbReference type="NCBI Taxonomy" id="71717"/>
    <lineage>
        <taxon>Eukaryota</taxon>
        <taxon>Fungi</taxon>
        <taxon>Dikarya</taxon>
        <taxon>Basidiomycota</taxon>
        <taxon>Agaricomycotina</taxon>
        <taxon>Agaricomycetes</taxon>
        <taxon>Agaricomycetidae</taxon>
        <taxon>Agaricales</taxon>
        <taxon>Agaricineae</taxon>
        <taxon>Psathyrellaceae</taxon>
        <taxon>Coprinellus</taxon>
    </lineage>
</organism>
<name>A0A4Y7SCW7_COPMI</name>
<sequence length="236" mass="26917">MTYEGDRLRGLFISWQSPEACTWKNASDHDLEATEPYGSASLGPKPEARRTYEKALTQSGKWKLGRISSQIVQTGSKQLGKTNQNPTYGPINSPAMPDLWREGRRAWRQRKHYQAVGCHQEGWPWVSVRRAPRATREGEEMWSKTVEERGRDALCQGEGSWEEAQNPPSAFARRVQNKRPIRPKDSLVGAWRWEGRKLGTAGYQRVHGQGRKGMHIRQYDSEEVAATRPVHLLSLP</sequence>